<keyword evidence="4 11" id="KW-0808">Transferase</keyword>
<dbReference type="Pfam" id="PF03982">
    <property type="entry name" value="DAGAT"/>
    <property type="match status" value="2"/>
</dbReference>
<evidence type="ECO:0000256" key="5">
    <source>
        <dbReference type="ARBA" id="ARBA00022692"/>
    </source>
</evidence>
<dbReference type="CDD" id="cd07987">
    <property type="entry name" value="LPLAT_MGAT-like"/>
    <property type="match status" value="1"/>
</dbReference>
<dbReference type="GO" id="GO:0005789">
    <property type="term" value="C:endoplasmic reticulum membrane"/>
    <property type="evidence" value="ECO:0007669"/>
    <property type="project" value="UniProtKB-SubCell"/>
</dbReference>
<keyword evidence="7 11" id="KW-1133">Transmembrane helix</keyword>
<dbReference type="InterPro" id="IPR007130">
    <property type="entry name" value="DAGAT"/>
</dbReference>
<dbReference type="PANTHER" id="PTHR12317">
    <property type="entry name" value="DIACYLGLYCEROL O-ACYLTRANSFERASE"/>
    <property type="match status" value="1"/>
</dbReference>
<dbReference type="AlphaFoldDB" id="G3HA52"/>
<evidence type="ECO:0000313" key="13">
    <source>
        <dbReference type="Proteomes" id="UP000001075"/>
    </source>
</evidence>
<proteinExistence type="inferred from homology"/>
<dbReference type="EC" id="2.3.1.-" evidence="11"/>
<comment type="subcellular location">
    <subcellularLocation>
        <location evidence="1 11">Endoplasmic reticulum membrane</location>
        <topology evidence="1 11">Multi-pass membrane protein</topology>
    </subcellularLocation>
</comment>
<evidence type="ECO:0000256" key="7">
    <source>
        <dbReference type="ARBA" id="ARBA00022989"/>
    </source>
</evidence>
<feature type="transmembrane region" description="Helical" evidence="11">
    <location>
        <begin position="103"/>
        <end position="125"/>
    </location>
</feature>
<evidence type="ECO:0000256" key="11">
    <source>
        <dbReference type="RuleBase" id="RU367023"/>
    </source>
</evidence>
<organism evidence="12 13">
    <name type="scientific">Cricetulus griseus</name>
    <name type="common">Chinese hamster</name>
    <name type="synonym">Cricetulus barabensis griseus</name>
    <dbReference type="NCBI Taxonomy" id="10029"/>
    <lineage>
        <taxon>Eukaryota</taxon>
        <taxon>Metazoa</taxon>
        <taxon>Chordata</taxon>
        <taxon>Craniata</taxon>
        <taxon>Vertebrata</taxon>
        <taxon>Euteleostomi</taxon>
        <taxon>Mammalia</taxon>
        <taxon>Eutheria</taxon>
        <taxon>Euarchontoglires</taxon>
        <taxon>Glires</taxon>
        <taxon>Rodentia</taxon>
        <taxon>Myomorpha</taxon>
        <taxon>Muroidea</taxon>
        <taxon>Cricetidae</taxon>
        <taxon>Cricetinae</taxon>
        <taxon>Cricetulus</taxon>
    </lineage>
</organism>
<comment type="similarity">
    <text evidence="2 11">Belongs to the diacylglycerol acyltransferase family.</text>
</comment>
<sequence>MGGRGSAWVRNWAIQRYFRDYFPISLVKTAGLDPCQNYLFGFHPHGVLVVGAFSNFCTEATGFSRLFPGLTSHLLMLPCWFQVPLFRDYIMTSGSWVRRVQEALHAMLSVALPLFHGCLGLLIPFRVPIHTVGLFCTLLVFLLLFTRLWSFSFLYLVWLYLDWNTPIQELPADRNYVLGAHPHGIMATGIFCNFSTDCNAFFQLFPGLKPWVATLAGVFYLPIYREYLMFNGLCPVSRQSLDFILSQAQLGQAVTILIGGAQESLYAAPGEHRLALRTRKGFVRLALRHGASLVPVYSFGENDIYRTKSFDQNSWQYRCQVAFKRLMGFSPCIFWGRSLFSAESWGLVPFAQPITTVVGRPIHVPQSLTPTEDHVDHYHQLYMKALEQLFEDHKEAHGVPASTHLTFY</sequence>
<dbReference type="STRING" id="10029.G3HA52"/>
<dbReference type="PaxDb" id="10029-XP_007622443.1"/>
<dbReference type="GO" id="GO:0019432">
    <property type="term" value="P:triglyceride biosynthetic process"/>
    <property type="evidence" value="ECO:0007669"/>
    <property type="project" value="TreeGrafter"/>
</dbReference>
<keyword evidence="6 11" id="KW-0256">Endoplasmic reticulum</keyword>
<evidence type="ECO:0000256" key="3">
    <source>
        <dbReference type="ARBA" id="ARBA00022516"/>
    </source>
</evidence>
<gene>
    <name evidence="12" type="ORF">I79_007294</name>
</gene>
<keyword evidence="3" id="KW-0444">Lipid biosynthesis</keyword>
<evidence type="ECO:0000256" key="1">
    <source>
        <dbReference type="ARBA" id="ARBA00004477"/>
    </source>
</evidence>
<evidence type="ECO:0000256" key="6">
    <source>
        <dbReference type="ARBA" id="ARBA00022824"/>
    </source>
</evidence>
<feature type="transmembrane region" description="Helical" evidence="11">
    <location>
        <begin position="132"/>
        <end position="161"/>
    </location>
</feature>
<dbReference type="eggNOG" id="KOG0831">
    <property type="taxonomic scope" value="Eukaryota"/>
</dbReference>
<dbReference type="PANTHER" id="PTHR12317:SF36">
    <property type="entry name" value="2-ACYLGLYCEROL O-ACYLTRANSFERASE 3"/>
    <property type="match status" value="1"/>
</dbReference>
<protein>
    <recommendedName>
        <fullName evidence="11">Acyltransferase</fullName>
        <ecNumber evidence="11">2.3.1.-</ecNumber>
    </recommendedName>
</protein>
<dbReference type="SUPFAM" id="SSF69593">
    <property type="entry name" value="Glycerol-3-phosphate (1)-acyltransferase"/>
    <property type="match status" value="1"/>
</dbReference>
<keyword evidence="5 11" id="KW-0812">Transmembrane</keyword>
<keyword evidence="10 12" id="KW-0012">Acyltransferase</keyword>
<dbReference type="Proteomes" id="UP000001075">
    <property type="component" value="Unassembled WGS sequence"/>
</dbReference>
<name>G3HA52_CRIGR</name>
<dbReference type="GO" id="GO:0004144">
    <property type="term" value="F:diacylglycerol O-acyltransferase activity"/>
    <property type="evidence" value="ECO:0007669"/>
    <property type="project" value="TreeGrafter"/>
</dbReference>
<evidence type="ECO:0000256" key="9">
    <source>
        <dbReference type="ARBA" id="ARBA00023136"/>
    </source>
</evidence>
<dbReference type="InParanoid" id="G3HA52"/>
<accession>G3HA52</accession>
<keyword evidence="9 11" id="KW-0472">Membrane</keyword>
<evidence type="ECO:0000256" key="2">
    <source>
        <dbReference type="ARBA" id="ARBA00005420"/>
    </source>
</evidence>
<dbReference type="EMBL" id="JH000243">
    <property type="protein sequence ID" value="EGW01864.1"/>
    <property type="molecule type" value="Genomic_DNA"/>
</dbReference>
<evidence type="ECO:0000256" key="10">
    <source>
        <dbReference type="ARBA" id="ARBA00023315"/>
    </source>
</evidence>
<reference evidence="13" key="1">
    <citation type="journal article" date="2011" name="Nat. Biotechnol.">
        <title>The genomic sequence of the Chinese hamster ovary (CHO)-K1 cell line.</title>
        <authorList>
            <person name="Xu X."/>
            <person name="Nagarajan H."/>
            <person name="Lewis N.E."/>
            <person name="Pan S."/>
            <person name="Cai Z."/>
            <person name="Liu X."/>
            <person name="Chen W."/>
            <person name="Xie M."/>
            <person name="Wang W."/>
            <person name="Hammond S."/>
            <person name="Andersen M.R."/>
            <person name="Neff N."/>
            <person name="Passarelli B."/>
            <person name="Koh W."/>
            <person name="Fan H.C."/>
            <person name="Wang J."/>
            <person name="Gui Y."/>
            <person name="Lee K.H."/>
            <person name="Betenbaugh M.J."/>
            <person name="Quake S.R."/>
            <person name="Famili I."/>
            <person name="Palsson B.O."/>
            <person name="Wang J."/>
        </authorList>
    </citation>
    <scope>NUCLEOTIDE SEQUENCE [LARGE SCALE GENOMIC DNA]</scope>
    <source>
        <strain evidence="13">CHO K1 cell line</strain>
    </source>
</reference>
<evidence type="ECO:0000256" key="8">
    <source>
        <dbReference type="ARBA" id="ARBA00023098"/>
    </source>
</evidence>
<keyword evidence="8" id="KW-0443">Lipid metabolism</keyword>
<evidence type="ECO:0000256" key="4">
    <source>
        <dbReference type="ARBA" id="ARBA00022679"/>
    </source>
</evidence>
<evidence type="ECO:0000313" key="12">
    <source>
        <dbReference type="EMBL" id="EGW01864.1"/>
    </source>
</evidence>